<protein>
    <submittedName>
        <fullName evidence="2">Peptidase M23-like protein</fullName>
    </submittedName>
</protein>
<evidence type="ECO:0000313" key="2">
    <source>
        <dbReference type="EMBL" id="TWI15521.1"/>
    </source>
</evidence>
<evidence type="ECO:0000313" key="3">
    <source>
        <dbReference type="Proteomes" id="UP000315908"/>
    </source>
</evidence>
<organism evidence="2 3">
    <name type="scientific">Sphingobacterium siyangense</name>
    <dbReference type="NCBI Taxonomy" id="459529"/>
    <lineage>
        <taxon>Bacteria</taxon>
        <taxon>Pseudomonadati</taxon>
        <taxon>Bacteroidota</taxon>
        <taxon>Sphingobacteriia</taxon>
        <taxon>Sphingobacteriales</taxon>
        <taxon>Sphingobacteriaceae</taxon>
        <taxon>Sphingobacterium</taxon>
    </lineage>
</organism>
<dbReference type="GO" id="GO:0004222">
    <property type="term" value="F:metalloendopeptidase activity"/>
    <property type="evidence" value="ECO:0007669"/>
    <property type="project" value="TreeGrafter"/>
</dbReference>
<dbReference type="CDD" id="cd12797">
    <property type="entry name" value="M23_peptidase"/>
    <property type="match status" value="1"/>
</dbReference>
<dbReference type="PANTHER" id="PTHR21666">
    <property type="entry name" value="PEPTIDASE-RELATED"/>
    <property type="match status" value="1"/>
</dbReference>
<sequence length="175" mass="19310">MYTIRCPVCSGCHGPIIWILLLFFISVKTTAQSIDFSLPLEEMKVASPFGIRIHPIKLKSIHHNGVDLAARGSPVFNILSGTVVKAGESPSLGKFLAIGSGEILITYAHLSRLLVQKDQYLQPGHLIGVSGRTGMATGEHLHLSVKIWGQFIDPILFIKKLNEFNLNLLNRQKNE</sequence>
<gene>
    <name evidence="2" type="ORF">IQ31_05103</name>
</gene>
<dbReference type="Proteomes" id="UP000315908">
    <property type="component" value="Unassembled WGS sequence"/>
</dbReference>
<dbReference type="InterPro" id="IPR016047">
    <property type="entry name" value="M23ase_b-sheet_dom"/>
</dbReference>
<reference evidence="2 3" key="1">
    <citation type="journal article" date="2015" name="Stand. Genomic Sci.">
        <title>Genomic Encyclopedia of Bacterial and Archaeal Type Strains, Phase III: the genomes of soil and plant-associated and newly described type strains.</title>
        <authorList>
            <person name="Whitman W.B."/>
            <person name="Woyke T."/>
            <person name="Klenk H.P."/>
            <person name="Zhou Y."/>
            <person name="Lilburn T.G."/>
            <person name="Beck B.J."/>
            <person name="De Vos P."/>
            <person name="Vandamme P."/>
            <person name="Eisen J.A."/>
            <person name="Garrity G."/>
            <person name="Hugenholtz P."/>
            <person name="Kyrpides N.C."/>
        </authorList>
    </citation>
    <scope>NUCLEOTIDE SEQUENCE [LARGE SCALE GENOMIC DNA]</scope>
    <source>
        <strain evidence="2 3">CGMCC 1.6855</strain>
    </source>
</reference>
<comment type="caution">
    <text evidence="2">The sequence shown here is derived from an EMBL/GenBank/DDBJ whole genome shotgun (WGS) entry which is preliminary data.</text>
</comment>
<dbReference type="Gene3D" id="2.70.70.10">
    <property type="entry name" value="Glucose Permease (Domain IIA)"/>
    <property type="match status" value="1"/>
</dbReference>
<dbReference type="PANTHER" id="PTHR21666:SF270">
    <property type="entry name" value="MUREIN HYDROLASE ACTIVATOR ENVC"/>
    <property type="match status" value="1"/>
</dbReference>
<proteinExistence type="predicted"/>
<dbReference type="AlphaFoldDB" id="A0A562M7H2"/>
<dbReference type="SUPFAM" id="SSF51261">
    <property type="entry name" value="Duplicated hybrid motif"/>
    <property type="match status" value="1"/>
</dbReference>
<dbReference type="Pfam" id="PF01551">
    <property type="entry name" value="Peptidase_M23"/>
    <property type="match status" value="1"/>
</dbReference>
<dbReference type="EMBL" id="VLKR01000043">
    <property type="protein sequence ID" value="TWI15521.1"/>
    <property type="molecule type" value="Genomic_DNA"/>
</dbReference>
<feature type="domain" description="M23ase beta-sheet core" evidence="1">
    <location>
        <begin position="63"/>
        <end position="154"/>
    </location>
</feature>
<name>A0A562M7H2_9SPHI</name>
<dbReference type="InterPro" id="IPR011055">
    <property type="entry name" value="Dup_hybrid_motif"/>
</dbReference>
<accession>A0A562M7H2</accession>
<dbReference type="InterPro" id="IPR050570">
    <property type="entry name" value="Cell_wall_metabolism_enzyme"/>
</dbReference>
<evidence type="ECO:0000259" key="1">
    <source>
        <dbReference type="Pfam" id="PF01551"/>
    </source>
</evidence>